<evidence type="ECO:0000256" key="1">
    <source>
        <dbReference type="SAM" id="MobiDB-lite"/>
    </source>
</evidence>
<dbReference type="Proteomes" id="UP001159363">
    <property type="component" value="Chromosome 1"/>
</dbReference>
<evidence type="ECO:0000313" key="2">
    <source>
        <dbReference type="EMBL" id="KAJ8897035.1"/>
    </source>
</evidence>
<sequence length="511" mass="56669">MAPCMMHKAKEKKEFLSAGCEASAVFIQDGGELSLLRACTMTCDKVDSTQVRIKAIFLMGEFSVGEISAARCAVFQREPIRVIEVSMEQRRNEMRGKREMPENASPTNGIVRHDFHIVQGLRRVAVQMALGSVRCGCGARRPPLGVHHAAAPYQRTLRAHVTCITRTLNLHSPLGPTPRLHLFHFMTDVNHGSTGHVSVWKTWPSVARLAKDYYLVPHNYRSNRTAVCRCDKVDLHTCDIPAVVRITSTFRCAEPECKGGETGDPRENPPISGIVRHDSSMRKSGSSPAGNRTRVHERLKIMPSGIAEVTSLTAPPPLPLASAHCPSWPRLSNVFGAKARWRRLISCVSIGGDLPATPLPCTLHHDSTMPVTSYHPSSVRSWMSMTSSAYLDSDQVLFARNHPAHPTQHPSEPTRLHKYETMFKHPCNSHPRLQTCSNSTMTTTLSPPIHVSTTTTTDADYSVYYSSRCLLQLQMPIMITTAPDASYSSRRPSRLLQLQASTTAPGIYYFI</sequence>
<comment type="caution">
    <text evidence="2">The sequence shown here is derived from an EMBL/GenBank/DDBJ whole genome shotgun (WGS) entry which is preliminary data.</text>
</comment>
<accession>A0ABQ9IK04</accession>
<keyword evidence="3" id="KW-1185">Reference proteome</keyword>
<organism evidence="2 3">
    <name type="scientific">Dryococelus australis</name>
    <dbReference type="NCBI Taxonomy" id="614101"/>
    <lineage>
        <taxon>Eukaryota</taxon>
        <taxon>Metazoa</taxon>
        <taxon>Ecdysozoa</taxon>
        <taxon>Arthropoda</taxon>
        <taxon>Hexapoda</taxon>
        <taxon>Insecta</taxon>
        <taxon>Pterygota</taxon>
        <taxon>Neoptera</taxon>
        <taxon>Polyneoptera</taxon>
        <taxon>Phasmatodea</taxon>
        <taxon>Verophasmatodea</taxon>
        <taxon>Anareolatae</taxon>
        <taxon>Phasmatidae</taxon>
        <taxon>Eurycanthinae</taxon>
        <taxon>Dryococelus</taxon>
    </lineage>
</organism>
<name>A0ABQ9IK04_9NEOP</name>
<protein>
    <submittedName>
        <fullName evidence="2">Uncharacterized protein</fullName>
    </submittedName>
</protein>
<dbReference type="EMBL" id="JARBHB010000001">
    <property type="protein sequence ID" value="KAJ8897035.1"/>
    <property type="molecule type" value="Genomic_DNA"/>
</dbReference>
<reference evidence="2 3" key="1">
    <citation type="submission" date="2023-02" db="EMBL/GenBank/DDBJ databases">
        <title>LHISI_Scaffold_Assembly.</title>
        <authorList>
            <person name="Stuart O.P."/>
            <person name="Cleave R."/>
            <person name="Magrath M.J.L."/>
            <person name="Mikheyev A.S."/>
        </authorList>
    </citation>
    <scope>NUCLEOTIDE SEQUENCE [LARGE SCALE GENOMIC DNA]</scope>
    <source>
        <strain evidence="2">Daus_M_001</strain>
        <tissue evidence="2">Leg muscle</tissue>
    </source>
</reference>
<evidence type="ECO:0000313" key="3">
    <source>
        <dbReference type="Proteomes" id="UP001159363"/>
    </source>
</evidence>
<feature type="compositionally biased region" description="Basic and acidic residues" evidence="1">
    <location>
        <begin position="257"/>
        <end position="267"/>
    </location>
</feature>
<feature type="region of interest" description="Disordered" evidence="1">
    <location>
        <begin position="257"/>
        <end position="292"/>
    </location>
</feature>
<gene>
    <name evidence="2" type="ORF">PR048_002381</name>
</gene>
<proteinExistence type="predicted"/>